<protein>
    <submittedName>
        <fullName evidence="3">Uncharacterized protein</fullName>
    </submittedName>
</protein>
<keyword evidence="2" id="KW-0472">Membrane</keyword>
<keyword evidence="2" id="KW-1133">Transmembrane helix</keyword>
<dbReference type="RefSeq" id="WP_004578833.1">
    <property type="nucleotide sequence ID" value="NZ_AP028878.1"/>
</dbReference>
<name>N6WSM1_9GAMM</name>
<dbReference type="HOGENOM" id="CLU_080432_1_0_6"/>
<evidence type="ECO:0000313" key="3">
    <source>
        <dbReference type="EMBL" id="ENO14536.1"/>
    </source>
</evidence>
<accession>N6WSM1</accession>
<organism evidence="3 4">
    <name type="scientific">Marinobacter nanhaiticus D15-8W</name>
    <dbReference type="NCBI Taxonomy" id="626887"/>
    <lineage>
        <taxon>Bacteria</taxon>
        <taxon>Pseudomonadati</taxon>
        <taxon>Pseudomonadota</taxon>
        <taxon>Gammaproteobacteria</taxon>
        <taxon>Pseudomonadales</taxon>
        <taxon>Marinobacteraceae</taxon>
        <taxon>Marinobacter</taxon>
    </lineage>
</organism>
<reference evidence="3 4" key="1">
    <citation type="journal article" date="2013" name="Genome Announc.">
        <title>Genome Sequence of the Polycyclic Aromatic Hydrocarbon-Degrading Bacterium Strain Marinobacter nanhaiticus D15-8WT.</title>
        <authorList>
            <person name="Cui Z."/>
            <person name="Gao W."/>
            <person name="Li Q."/>
            <person name="Xu G."/>
            <person name="Zheng L."/>
        </authorList>
    </citation>
    <scope>NUCLEOTIDE SEQUENCE [LARGE SCALE GENOMIC DNA]</scope>
    <source>
        <strain evidence="3 4">D15-8W</strain>
    </source>
</reference>
<keyword evidence="2" id="KW-0812">Transmembrane</keyword>
<dbReference type="EMBL" id="APLQ01000011">
    <property type="protein sequence ID" value="ENO14536.1"/>
    <property type="molecule type" value="Genomic_DNA"/>
</dbReference>
<dbReference type="eggNOG" id="ENOG5032TUN">
    <property type="taxonomic scope" value="Bacteria"/>
</dbReference>
<keyword evidence="4" id="KW-1185">Reference proteome</keyword>
<sequence>MASGKEHRGEYVVVRHRPGRRIRRFLILLTFSVGAAVLGYMTGMAQGGFRFTDMAKTRSVLSSELSKLREQHTDLQQKMINLERGNRIDQQALKQARETISQLESKMVSLNSDLTFYKNIMAPSETATGLQIQRFELDKRRSDGTYAFKLVLTQVGDNRSYIAGFVAVNVIGEKGGERQVIALRDLSKDIEDLGVRFRYRYFQDVEGVMTLPADFTPLEIQVVAKAEGKKASRSERTFDWQLLLES</sequence>
<dbReference type="OrthoDB" id="7056878at2"/>
<proteinExistence type="predicted"/>
<evidence type="ECO:0000256" key="1">
    <source>
        <dbReference type="SAM" id="Coils"/>
    </source>
</evidence>
<dbReference type="Pfam" id="PF20567">
    <property type="entry name" value="DUF6776"/>
    <property type="match status" value="1"/>
</dbReference>
<gene>
    <name evidence="3" type="ORF">J057_04276</name>
</gene>
<dbReference type="PATRIC" id="fig|626887.3.peg.842"/>
<evidence type="ECO:0000313" key="4">
    <source>
        <dbReference type="Proteomes" id="UP000013165"/>
    </source>
</evidence>
<dbReference type="AlphaFoldDB" id="N6WSM1"/>
<dbReference type="InterPro" id="IPR046703">
    <property type="entry name" value="DUF6776"/>
</dbReference>
<dbReference type="STRING" id="626887.J057_04276"/>
<dbReference type="Proteomes" id="UP000013165">
    <property type="component" value="Unassembled WGS sequence"/>
</dbReference>
<evidence type="ECO:0000256" key="2">
    <source>
        <dbReference type="SAM" id="Phobius"/>
    </source>
</evidence>
<feature type="coiled-coil region" evidence="1">
    <location>
        <begin position="58"/>
        <end position="113"/>
    </location>
</feature>
<feature type="transmembrane region" description="Helical" evidence="2">
    <location>
        <begin position="25"/>
        <end position="49"/>
    </location>
</feature>
<keyword evidence="1" id="KW-0175">Coiled coil</keyword>
<comment type="caution">
    <text evidence="3">The sequence shown here is derived from an EMBL/GenBank/DDBJ whole genome shotgun (WGS) entry which is preliminary data.</text>
</comment>